<dbReference type="Proteomes" id="UP000003586">
    <property type="component" value="Chromosome"/>
</dbReference>
<dbReference type="Gene3D" id="1.50.10.100">
    <property type="entry name" value="Chondroitin AC/alginate lyase"/>
    <property type="match status" value="1"/>
</dbReference>
<dbReference type="eggNOG" id="COG4225">
    <property type="taxonomic scope" value="Bacteria"/>
</dbReference>
<dbReference type="PANTHER" id="PTHR38045:SF1">
    <property type="entry name" value="HEPARINASE II_III-LIKE PROTEIN"/>
    <property type="match status" value="1"/>
</dbReference>
<dbReference type="SUPFAM" id="SSF48230">
    <property type="entry name" value="Chondroitin AC/alginate lyase"/>
    <property type="match status" value="1"/>
</dbReference>
<dbReference type="KEGG" id="nso:NIASO_04790"/>
<dbReference type="InterPro" id="IPR008929">
    <property type="entry name" value="Chondroitin_lyas"/>
</dbReference>
<evidence type="ECO:0000259" key="3">
    <source>
        <dbReference type="Pfam" id="PF16332"/>
    </source>
</evidence>
<dbReference type="Gene3D" id="2.70.98.70">
    <property type="match status" value="1"/>
</dbReference>
<reference evidence="4 5" key="1">
    <citation type="submission" date="2013-12" db="EMBL/GenBank/DDBJ databases">
        <authorList>
            <consortium name="DOE Joint Genome Institute"/>
            <person name="Eisen J."/>
            <person name="Huntemann M."/>
            <person name="Han J."/>
            <person name="Chen A."/>
            <person name="Kyrpides N."/>
            <person name="Mavromatis K."/>
            <person name="Markowitz V."/>
            <person name="Palaniappan K."/>
            <person name="Ivanova N."/>
            <person name="Schaumberg A."/>
            <person name="Pati A."/>
            <person name="Liolios K."/>
            <person name="Nordberg H.P."/>
            <person name="Cantor M.N."/>
            <person name="Hua S.X."/>
            <person name="Woyke T."/>
        </authorList>
    </citation>
    <scope>NUCLEOTIDE SEQUENCE [LARGE SCALE GENOMIC DNA]</scope>
    <source>
        <strain evidence="5">DSM 19437</strain>
    </source>
</reference>
<keyword evidence="5" id="KW-1185">Reference proteome</keyword>
<dbReference type="PANTHER" id="PTHR38045">
    <property type="entry name" value="CHROMOSOME 1, WHOLE GENOME SHOTGUN SEQUENCE"/>
    <property type="match status" value="1"/>
</dbReference>
<sequence>MKSIGFFLLFGFLLASGTGYGQTHLEQLAAKPHPRLLLFKGEEKQIENAIDKNAAFKKVNSLLLEECDKIIAAPALEHKKIGKRLLSVSREAIRRIFYLSYAYRMTHEKKYLDAATQQLLTISAFEDWNPSHYLDVAEMTMAAAIGYDWLYDELAPASREKIKTAILNYGIKTSFDSHFNNWLKIDNNWNQVCNTGITYGAIAIFESEPERCSQVIARAVESIKKPMKLYAPDGAYPEGYGYWSYGTTFNVFFINALEQLLGTDYGLSQLPGFLKTPGYLQQMIAPTGAPFNYSDAGRGAECNGAMFWFAKKINDPSYVWNELQFLENDKNKNALIHDRFLPTLLLWGKDLSLTNSSAPKKLFWQGGGPTPVVMMRTSWTDPNALFLGFKMGSPGNSHAHMDEGSFVFEAEGVRWAMDFGMQEYESLESKGLNIWDRSQHSDRWKVFRYTNFAHNTLTFDDSLQRLEGRAVITKSSGAAGFSFATTDLSSVYKGQIKSAERGVALVNNGYGLIQDEITTANKSVKMQWRMVTPATVTVKSATEIELTKNGKTLFLQIVAEQPVTIKTWSTAPTNGYDAPNPGTTIVGFETELPANSKKTFAVYLVPEDKGKVDKKITALKNWH</sequence>
<evidence type="ECO:0000256" key="1">
    <source>
        <dbReference type="ARBA" id="ARBA00004196"/>
    </source>
</evidence>
<gene>
    <name evidence="4" type="ORF">NIASO_04790</name>
</gene>
<dbReference type="AlphaFoldDB" id="W0EYS1"/>
<dbReference type="OrthoDB" id="175534at2"/>
<dbReference type="EMBL" id="CP007035">
    <property type="protein sequence ID" value="AHF14693.1"/>
    <property type="molecule type" value="Genomic_DNA"/>
</dbReference>
<dbReference type="GO" id="GO:0016829">
    <property type="term" value="F:lyase activity"/>
    <property type="evidence" value="ECO:0007669"/>
    <property type="project" value="InterPro"/>
</dbReference>
<dbReference type="STRING" id="929713.NIASO_04790"/>
<dbReference type="Pfam" id="PF16332">
    <property type="entry name" value="DUF4962"/>
    <property type="match status" value="1"/>
</dbReference>
<dbReference type="InterPro" id="IPR012480">
    <property type="entry name" value="Hepar_II_III_C"/>
</dbReference>
<organism evidence="4 5">
    <name type="scientific">Niabella soli DSM 19437</name>
    <dbReference type="NCBI Taxonomy" id="929713"/>
    <lineage>
        <taxon>Bacteria</taxon>
        <taxon>Pseudomonadati</taxon>
        <taxon>Bacteroidota</taxon>
        <taxon>Chitinophagia</taxon>
        <taxon>Chitinophagales</taxon>
        <taxon>Chitinophagaceae</taxon>
        <taxon>Niabella</taxon>
    </lineage>
</organism>
<dbReference type="Pfam" id="PF07940">
    <property type="entry name" value="Hepar_II_III_C"/>
    <property type="match status" value="1"/>
</dbReference>
<dbReference type="RefSeq" id="WP_008583154.1">
    <property type="nucleotide sequence ID" value="NZ_CP007035.1"/>
</dbReference>
<proteinExistence type="predicted"/>
<protein>
    <submittedName>
        <fullName evidence="4">Heparinase II/III family protein</fullName>
    </submittedName>
</protein>
<feature type="domain" description="Heparinase II/III-like C-terminal" evidence="2">
    <location>
        <begin position="383"/>
        <end position="582"/>
    </location>
</feature>
<evidence type="ECO:0000259" key="2">
    <source>
        <dbReference type="Pfam" id="PF07940"/>
    </source>
</evidence>
<accession>W0EYS1</accession>
<feature type="domain" description="Heparinase II N-terminal" evidence="3">
    <location>
        <begin position="33"/>
        <end position="265"/>
    </location>
</feature>
<name>W0EYS1_9BACT</name>
<evidence type="ECO:0000313" key="4">
    <source>
        <dbReference type="EMBL" id="AHF14693.1"/>
    </source>
</evidence>
<dbReference type="HOGENOM" id="CLU_008982_0_0_10"/>
<evidence type="ECO:0000313" key="5">
    <source>
        <dbReference type="Proteomes" id="UP000003586"/>
    </source>
</evidence>
<comment type="subcellular location">
    <subcellularLocation>
        <location evidence="1">Cell envelope</location>
    </subcellularLocation>
</comment>
<dbReference type="GO" id="GO:0030313">
    <property type="term" value="C:cell envelope"/>
    <property type="evidence" value="ECO:0007669"/>
    <property type="project" value="UniProtKB-SubCell"/>
</dbReference>
<dbReference type="InterPro" id="IPR032518">
    <property type="entry name" value="HepII_N"/>
</dbReference>